<dbReference type="PRINTS" id="PR00080">
    <property type="entry name" value="SDRFAMILY"/>
</dbReference>
<dbReference type="Proteomes" id="UP000264036">
    <property type="component" value="Unassembled WGS sequence"/>
</dbReference>
<organism evidence="3 4">
    <name type="scientific">Advenella kashmirensis</name>
    <dbReference type="NCBI Taxonomy" id="310575"/>
    <lineage>
        <taxon>Bacteria</taxon>
        <taxon>Pseudomonadati</taxon>
        <taxon>Pseudomonadota</taxon>
        <taxon>Betaproteobacteria</taxon>
        <taxon>Burkholderiales</taxon>
        <taxon>Alcaligenaceae</taxon>
    </lineage>
</organism>
<dbReference type="EMBL" id="DOEK01000020">
    <property type="protein sequence ID" value="HBP29391.1"/>
    <property type="molecule type" value="Genomic_DNA"/>
</dbReference>
<feature type="region of interest" description="Disordered" evidence="2">
    <location>
        <begin position="222"/>
        <end position="241"/>
    </location>
</feature>
<dbReference type="PRINTS" id="PR00081">
    <property type="entry name" value="GDHRDH"/>
</dbReference>
<dbReference type="FunFam" id="3.40.50.720:FF:000084">
    <property type="entry name" value="Short-chain dehydrogenase reductase"/>
    <property type="match status" value="1"/>
</dbReference>
<evidence type="ECO:0000313" key="3">
    <source>
        <dbReference type="EMBL" id="HBP29391.1"/>
    </source>
</evidence>
<accession>A0A356LFP4</accession>
<dbReference type="InterPro" id="IPR020904">
    <property type="entry name" value="Sc_DH/Rdtase_CS"/>
</dbReference>
<protein>
    <submittedName>
        <fullName evidence="3">Short-chain dehydrogenase</fullName>
    </submittedName>
</protein>
<sequence>MAKNPLSESTNPSDYISKIIVKTTKDKVVLITGGSNGIGAAACKKFVSEGATVIIADMQEPASYTPSDQVHFHCLDVTSESQWISLFQIIEASFTSLDVLVNAAGIVGDVLNGSLESTTLDEWHRVLAVNLDGTFLGCREAVKLMRKQGSGAIVNLSSVGAYYPTTQSVAYGASKGAVTQLTKSVALFASMGNNTVRCNSVHPGRIETKMLDDILTQKSARARQNNTQNIPTTADRTPMGAKGTPEDVANLIYYLASDEARYITGAEFVVDGGWKLLR</sequence>
<dbReference type="PROSITE" id="PS00061">
    <property type="entry name" value="ADH_SHORT"/>
    <property type="match status" value="1"/>
</dbReference>
<evidence type="ECO:0000313" key="4">
    <source>
        <dbReference type="Proteomes" id="UP000264036"/>
    </source>
</evidence>
<evidence type="ECO:0000256" key="2">
    <source>
        <dbReference type="SAM" id="MobiDB-lite"/>
    </source>
</evidence>
<dbReference type="InterPro" id="IPR036291">
    <property type="entry name" value="NAD(P)-bd_dom_sf"/>
</dbReference>
<dbReference type="AlphaFoldDB" id="A0A356LFP4"/>
<dbReference type="Pfam" id="PF13561">
    <property type="entry name" value="adh_short_C2"/>
    <property type="match status" value="1"/>
</dbReference>
<dbReference type="InterPro" id="IPR002347">
    <property type="entry name" value="SDR_fam"/>
</dbReference>
<proteinExistence type="inferred from homology"/>
<reference evidence="3 4" key="1">
    <citation type="journal article" date="2018" name="Nat. Biotechnol.">
        <title>A standardized bacterial taxonomy based on genome phylogeny substantially revises the tree of life.</title>
        <authorList>
            <person name="Parks D.H."/>
            <person name="Chuvochina M."/>
            <person name="Waite D.W."/>
            <person name="Rinke C."/>
            <person name="Skarshewski A."/>
            <person name="Chaumeil P.A."/>
            <person name="Hugenholtz P."/>
        </authorList>
    </citation>
    <scope>NUCLEOTIDE SEQUENCE [LARGE SCALE GENOMIC DNA]</scope>
    <source>
        <strain evidence="3">UBA10707</strain>
    </source>
</reference>
<comment type="similarity">
    <text evidence="1">Belongs to the short-chain dehydrogenases/reductases (SDR) family.</text>
</comment>
<evidence type="ECO:0000256" key="1">
    <source>
        <dbReference type="ARBA" id="ARBA00006484"/>
    </source>
</evidence>
<gene>
    <name evidence="3" type="ORF">DD666_08245</name>
</gene>
<dbReference type="GO" id="GO:0016616">
    <property type="term" value="F:oxidoreductase activity, acting on the CH-OH group of donors, NAD or NADP as acceptor"/>
    <property type="evidence" value="ECO:0007669"/>
    <property type="project" value="TreeGrafter"/>
</dbReference>
<dbReference type="PANTHER" id="PTHR42760">
    <property type="entry name" value="SHORT-CHAIN DEHYDROGENASES/REDUCTASES FAMILY MEMBER"/>
    <property type="match status" value="1"/>
</dbReference>
<dbReference type="Gene3D" id="3.40.50.720">
    <property type="entry name" value="NAD(P)-binding Rossmann-like Domain"/>
    <property type="match status" value="1"/>
</dbReference>
<dbReference type="SUPFAM" id="SSF51735">
    <property type="entry name" value="NAD(P)-binding Rossmann-fold domains"/>
    <property type="match status" value="1"/>
</dbReference>
<comment type="caution">
    <text evidence="3">The sequence shown here is derived from an EMBL/GenBank/DDBJ whole genome shotgun (WGS) entry which is preliminary data.</text>
</comment>
<feature type="compositionally biased region" description="Polar residues" evidence="2">
    <location>
        <begin position="222"/>
        <end position="235"/>
    </location>
</feature>
<name>A0A356LFP4_9BURK</name>